<dbReference type="HOGENOM" id="CLU_3234666_0_0_10"/>
<dbReference type="AlphaFoldDB" id="I0AIX6"/>
<organism evidence="1 2">
    <name type="scientific">Ignavibacterium album (strain DSM 19864 / JCM 16511 / NBRC 101810 / Mat9-16)</name>
    <dbReference type="NCBI Taxonomy" id="945713"/>
    <lineage>
        <taxon>Bacteria</taxon>
        <taxon>Pseudomonadati</taxon>
        <taxon>Ignavibacteriota</taxon>
        <taxon>Ignavibacteria</taxon>
        <taxon>Ignavibacteriales</taxon>
        <taxon>Ignavibacteriaceae</taxon>
        <taxon>Ignavibacterium</taxon>
    </lineage>
</organism>
<keyword evidence="2" id="KW-1185">Reference proteome</keyword>
<proteinExistence type="predicted"/>
<dbReference type="Proteomes" id="UP000007394">
    <property type="component" value="Chromosome"/>
</dbReference>
<evidence type="ECO:0000313" key="1">
    <source>
        <dbReference type="EMBL" id="AFH48933.1"/>
    </source>
</evidence>
<reference evidence="1 2" key="1">
    <citation type="journal article" date="2012" name="Front. Microbiol.">
        <title>Complete genome of Ignavibacterium album, a metabolically versatile, flagellated, facultative anaerobe from the phylum Chlorobi.</title>
        <authorList>
            <person name="Liu Z."/>
            <person name="Frigaard N.-U."/>
            <person name="Vogl K."/>
            <person name="Iino T."/>
            <person name="Ohkuma M."/>
            <person name="Overmann J."/>
            <person name="Bryant D.A."/>
        </authorList>
    </citation>
    <scope>NUCLEOTIDE SEQUENCE [LARGE SCALE GENOMIC DNA]</scope>
    <source>
        <strain evidence="2">DSM 19864 / JCM 16511 / NBRC 101810 / Mat9-16</strain>
    </source>
</reference>
<gene>
    <name evidence="1" type="ordered locus">IALB_1222</name>
</gene>
<name>I0AIX6_IGNAJ</name>
<accession>I0AIX6</accession>
<evidence type="ECO:0000313" key="2">
    <source>
        <dbReference type="Proteomes" id="UP000007394"/>
    </source>
</evidence>
<dbReference type="KEGG" id="ial:IALB_1222"/>
<protein>
    <submittedName>
        <fullName evidence="1">Uncharacterized protein</fullName>
    </submittedName>
</protein>
<sequence length="43" mass="4991">MNLFQKGWSGLNSTMVRLKRTRGINIRPEQVLSQFHYGSIKTP</sequence>
<dbReference type="EMBL" id="CP003418">
    <property type="protein sequence ID" value="AFH48933.1"/>
    <property type="molecule type" value="Genomic_DNA"/>
</dbReference>